<organism evidence="2">
    <name type="scientific">Hellea balneolensis</name>
    <dbReference type="NCBI Taxonomy" id="287478"/>
    <lineage>
        <taxon>Bacteria</taxon>
        <taxon>Pseudomonadati</taxon>
        <taxon>Pseudomonadota</taxon>
        <taxon>Alphaproteobacteria</taxon>
        <taxon>Maricaulales</taxon>
        <taxon>Robiginitomaculaceae</taxon>
        <taxon>Hellea</taxon>
    </lineage>
</organism>
<dbReference type="GO" id="GO:0030488">
    <property type="term" value="P:tRNA methylation"/>
    <property type="evidence" value="ECO:0007669"/>
    <property type="project" value="TreeGrafter"/>
</dbReference>
<dbReference type="SUPFAM" id="SSF116878">
    <property type="entry name" value="TrmE connector domain"/>
    <property type="match status" value="1"/>
</dbReference>
<dbReference type="GO" id="GO:0005737">
    <property type="term" value="C:cytoplasm"/>
    <property type="evidence" value="ECO:0007669"/>
    <property type="project" value="TreeGrafter"/>
</dbReference>
<dbReference type="InterPro" id="IPR027368">
    <property type="entry name" value="MnmE_dom2"/>
</dbReference>
<dbReference type="Gene3D" id="1.20.120.430">
    <property type="entry name" value="tRNA modification GTPase MnmE domain 2"/>
    <property type="match status" value="1"/>
</dbReference>
<dbReference type="EMBL" id="DRMN01000001">
    <property type="protein sequence ID" value="HFB54281.1"/>
    <property type="molecule type" value="Genomic_DNA"/>
</dbReference>
<gene>
    <name evidence="2" type="ORF">ENJ46_00030</name>
</gene>
<comment type="caution">
    <text evidence="2">The sequence shown here is derived from an EMBL/GenBank/DDBJ whole genome shotgun (WGS) entry which is preliminary data.</text>
</comment>
<protein>
    <submittedName>
        <fullName evidence="2">tRNA uridine-5-carboxymethylaminomethyl(34) synthesis GTPase MnmE</fullName>
    </submittedName>
</protein>
<name>A0A7C3C805_9PROT</name>
<dbReference type="Proteomes" id="UP000886042">
    <property type="component" value="Unassembled WGS sequence"/>
</dbReference>
<feature type="domain" description="MnmE helical" evidence="1">
    <location>
        <begin position="18"/>
        <end position="130"/>
    </location>
</feature>
<accession>A0A7C3C805</accession>
<sequence length="133" mass="14758">DILNELQQGDIILYNKADIHARSLENEQNVSRETFLISAKTGQGFNTFLERLETIVAERFTVLESVGLTRARHKACVQKALISLENAQTNLNIAPELAGSDLRAALRQIQELAGETDIEAVLDRVFSSFCIGK</sequence>
<evidence type="ECO:0000259" key="1">
    <source>
        <dbReference type="Pfam" id="PF12631"/>
    </source>
</evidence>
<dbReference type="InterPro" id="IPR027417">
    <property type="entry name" value="P-loop_NTPase"/>
</dbReference>
<dbReference type="Gene3D" id="3.40.50.300">
    <property type="entry name" value="P-loop containing nucleotide triphosphate hydrolases"/>
    <property type="match status" value="1"/>
</dbReference>
<dbReference type="Pfam" id="PF12631">
    <property type="entry name" value="MnmE_helical"/>
    <property type="match status" value="1"/>
</dbReference>
<reference evidence="2" key="1">
    <citation type="journal article" date="2020" name="mSystems">
        <title>Genome- and Community-Level Interaction Insights into Carbon Utilization and Element Cycling Functions of Hydrothermarchaeota in Hydrothermal Sediment.</title>
        <authorList>
            <person name="Zhou Z."/>
            <person name="Liu Y."/>
            <person name="Xu W."/>
            <person name="Pan J."/>
            <person name="Luo Z.H."/>
            <person name="Li M."/>
        </authorList>
    </citation>
    <scope>NUCLEOTIDE SEQUENCE [LARGE SCALE GENOMIC DNA]</scope>
    <source>
        <strain evidence="2">HyVt-489</strain>
    </source>
</reference>
<dbReference type="PANTHER" id="PTHR42714:SF2">
    <property type="entry name" value="TRNA MODIFICATION GTPASE GTPBP3, MITOCHONDRIAL"/>
    <property type="match status" value="1"/>
</dbReference>
<feature type="non-terminal residue" evidence="2">
    <location>
        <position position="1"/>
    </location>
</feature>
<evidence type="ECO:0000313" key="2">
    <source>
        <dbReference type="EMBL" id="HFB54281.1"/>
    </source>
</evidence>
<proteinExistence type="predicted"/>
<dbReference type="InterPro" id="IPR025867">
    <property type="entry name" value="MnmE_helical"/>
</dbReference>
<dbReference type="GO" id="GO:0002098">
    <property type="term" value="P:tRNA wobble uridine modification"/>
    <property type="evidence" value="ECO:0007669"/>
    <property type="project" value="TreeGrafter"/>
</dbReference>
<dbReference type="AlphaFoldDB" id="A0A7C3C805"/>
<dbReference type="PANTHER" id="PTHR42714">
    <property type="entry name" value="TRNA MODIFICATION GTPASE GTPBP3"/>
    <property type="match status" value="1"/>
</dbReference>